<dbReference type="SUPFAM" id="SSF102705">
    <property type="entry name" value="NIF3 (NGG1p interacting factor 3)-like"/>
    <property type="match status" value="1"/>
</dbReference>
<dbReference type="Proteomes" id="UP000184185">
    <property type="component" value="Unassembled WGS sequence"/>
</dbReference>
<keyword evidence="2" id="KW-1185">Reference proteome</keyword>
<reference evidence="1 2" key="1">
    <citation type="submission" date="2016-11" db="EMBL/GenBank/DDBJ databases">
        <authorList>
            <person name="Jaros S."/>
            <person name="Januszkiewicz K."/>
            <person name="Wedrychowicz H."/>
        </authorList>
    </citation>
    <scope>NUCLEOTIDE SEQUENCE [LARGE SCALE GENOMIC DNA]</scope>
    <source>
        <strain evidence="1 2">DSM 14809</strain>
    </source>
</reference>
<organism evidence="1 2">
    <name type="scientific">Pseudobutyrivibrio xylanivorans DSM 14809</name>
    <dbReference type="NCBI Taxonomy" id="1123012"/>
    <lineage>
        <taxon>Bacteria</taxon>
        <taxon>Bacillati</taxon>
        <taxon>Bacillota</taxon>
        <taxon>Clostridia</taxon>
        <taxon>Lachnospirales</taxon>
        <taxon>Lachnospiraceae</taxon>
        <taxon>Pseudobutyrivibrio</taxon>
    </lineage>
</organism>
<protein>
    <submittedName>
        <fullName evidence="1">Uncharacterized protein</fullName>
    </submittedName>
</protein>
<dbReference type="RefSeq" id="WP_200798844.1">
    <property type="nucleotide sequence ID" value="NZ_FQYQ01000003.1"/>
</dbReference>
<name>A0A1M6CUA1_PSEXY</name>
<dbReference type="Gene3D" id="3.30.70.120">
    <property type="match status" value="1"/>
</dbReference>
<evidence type="ECO:0000313" key="1">
    <source>
        <dbReference type="EMBL" id="SHI64530.1"/>
    </source>
</evidence>
<gene>
    <name evidence="1" type="ORF">SAMN02745725_00822</name>
</gene>
<proteinExistence type="predicted"/>
<accession>A0A1M6CUA1</accession>
<sequence length="72" mass="8132">MYKIETFIPKESLQELRQALLDVDAGHIGNYRGCLSYYPVTGVWFSDEGSNPTVGQQGQWSEEPVINVIKLD</sequence>
<evidence type="ECO:0000313" key="2">
    <source>
        <dbReference type="Proteomes" id="UP000184185"/>
    </source>
</evidence>
<dbReference type="EMBL" id="FQYQ01000003">
    <property type="protein sequence ID" value="SHI64530.1"/>
    <property type="molecule type" value="Genomic_DNA"/>
</dbReference>
<dbReference type="InterPro" id="IPR036069">
    <property type="entry name" value="DUF34/NIF3_sf"/>
</dbReference>
<dbReference type="InterPro" id="IPR015867">
    <property type="entry name" value="N-reg_PII/ATP_PRibTrfase_C"/>
</dbReference>
<dbReference type="AlphaFoldDB" id="A0A1M6CUA1"/>